<evidence type="ECO:0000313" key="4">
    <source>
        <dbReference type="Proteomes" id="UP000196573"/>
    </source>
</evidence>
<keyword evidence="1" id="KW-0175">Coiled coil</keyword>
<proteinExistence type="predicted"/>
<organism evidence="3 4">
    <name type="scientific">Parendozoicomonas haliclonae</name>
    <dbReference type="NCBI Taxonomy" id="1960125"/>
    <lineage>
        <taxon>Bacteria</taxon>
        <taxon>Pseudomonadati</taxon>
        <taxon>Pseudomonadota</taxon>
        <taxon>Gammaproteobacteria</taxon>
        <taxon>Oceanospirillales</taxon>
        <taxon>Endozoicomonadaceae</taxon>
        <taxon>Parendozoicomonas</taxon>
    </lineage>
</organism>
<evidence type="ECO:0000256" key="1">
    <source>
        <dbReference type="SAM" id="Coils"/>
    </source>
</evidence>
<evidence type="ECO:0000313" key="3">
    <source>
        <dbReference type="EMBL" id="SMA49539.1"/>
    </source>
</evidence>
<dbReference type="InterPro" id="IPR001036">
    <property type="entry name" value="Acrflvin-R"/>
</dbReference>
<feature type="transmembrane region" description="Helical" evidence="2">
    <location>
        <begin position="386"/>
        <end position="407"/>
    </location>
</feature>
<dbReference type="Gene3D" id="3.30.70.1430">
    <property type="entry name" value="Multidrug efflux transporter AcrB pore domain"/>
    <property type="match status" value="2"/>
</dbReference>
<dbReference type="AlphaFoldDB" id="A0A1X7AN75"/>
<protein>
    <submittedName>
        <fullName evidence="3">Multidrug resistance protein MdtC</fullName>
    </submittedName>
</protein>
<feature type="transmembrane region" description="Helical" evidence="2">
    <location>
        <begin position="356"/>
        <end position="374"/>
    </location>
</feature>
<reference evidence="3 4" key="1">
    <citation type="submission" date="2017-03" db="EMBL/GenBank/DDBJ databases">
        <authorList>
            <person name="Afonso C.L."/>
            <person name="Miller P.J."/>
            <person name="Scott M.A."/>
            <person name="Spackman E."/>
            <person name="Goraichik I."/>
            <person name="Dimitrov K.M."/>
            <person name="Suarez D.L."/>
            <person name="Swayne D.E."/>
        </authorList>
    </citation>
    <scope>NUCLEOTIDE SEQUENCE [LARGE SCALE GENOMIC DNA]</scope>
    <source>
        <strain evidence="3">SB41UT1</strain>
    </source>
</reference>
<feature type="transmembrane region" description="Helical" evidence="2">
    <location>
        <begin position="332"/>
        <end position="351"/>
    </location>
</feature>
<dbReference type="PANTHER" id="PTHR32063">
    <property type="match status" value="1"/>
</dbReference>
<evidence type="ECO:0000256" key="2">
    <source>
        <dbReference type="SAM" id="Phobius"/>
    </source>
</evidence>
<dbReference type="SUPFAM" id="SSF82714">
    <property type="entry name" value="Multidrug efflux transporter AcrB TolC docking domain, DN and DC subdomains"/>
    <property type="match status" value="2"/>
</dbReference>
<dbReference type="InterPro" id="IPR027463">
    <property type="entry name" value="AcrB_DN_DC_subdom"/>
</dbReference>
<dbReference type="SUPFAM" id="SSF82866">
    <property type="entry name" value="Multidrug efflux transporter AcrB transmembrane domain"/>
    <property type="match status" value="2"/>
</dbReference>
<dbReference type="GO" id="GO:0042910">
    <property type="term" value="F:xenobiotic transmembrane transporter activity"/>
    <property type="evidence" value="ECO:0007669"/>
    <property type="project" value="TreeGrafter"/>
</dbReference>
<feature type="transmembrane region" description="Helical" evidence="2">
    <location>
        <begin position="948"/>
        <end position="969"/>
    </location>
</feature>
<keyword evidence="2" id="KW-0472">Membrane</keyword>
<feature type="transmembrane region" description="Helical" evidence="2">
    <location>
        <begin position="981"/>
        <end position="1006"/>
    </location>
</feature>
<keyword evidence="4" id="KW-1185">Reference proteome</keyword>
<keyword evidence="2" id="KW-1133">Transmembrane helix</keyword>
<dbReference type="Pfam" id="PF00873">
    <property type="entry name" value="ACR_tran"/>
    <property type="match status" value="1"/>
</dbReference>
<dbReference type="Gene3D" id="3.30.70.1440">
    <property type="entry name" value="Multidrug efflux transporter AcrB pore domain"/>
    <property type="match status" value="1"/>
</dbReference>
<dbReference type="GO" id="GO:0005886">
    <property type="term" value="C:plasma membrane"/>
    <property type="evidence" value="ECO:0007669"/>
    <property type="project" value="TreeGrafter"/>
</dbReference>
<feature type="transmembrane region" description="Helical" evidence="2">
    <location>
        <begin position="460"/>
        <end position="483"/>
    </location>
</feature>
<name>A0A1X7AN75_9GAMM</name>
<feature type="transmembrane region" description="Helical" evidence="2">
    <location>
        <begin position="880"/>
        <end position="900"/>
    </location>
</feature>
<dbReference type="Gene3D" id="1.20.1640.10">
    <property type="entry name" value="Multidrug efflux transporter AcrB transmembrane domain"/>
    <property type="match status" value="2"/>
</dbReference>
<accession>A0A1X7AN75</accession>
<feature type="transmembrane region" description="Helical" evidence="2">
    <location>
        <begin position="853"/>
        <end position="873"/>
    </location>
</feature>
<feature type="transmembrane region" description="Helical" evidence="2">
    <location>
        <begin position="521"/>
        <end position="546"/>
    </location>
</feature>
<keyword evidence="2" id="KW-0812">Transmembrane</keyword>
<dbReference type="PRINTS" id="PR00702">
    <property type="entry name" value="ACRIFLAVINRP"/>
</dbReference>
<dbReference type="Proteomes" id="UP000196573">
    <property type="component" value="Unassembled WGS sequence"/>
</dbReference>
<dbReference type="PANTHER" id="PTHR32063:SF24">
    <property type="entry name" value="CATION EFFLUX SYSTEM (ACRB_ACRD_ACRF FAMILY)"/>
    <property type="match status" value="1"/>
</dbReference>
<feature type="transmembrane region" description="Helical" evidence="2">
    <location>
        <begin position="428"/>
        <end position="448"/>
    </location>
</feature>
<sequence length="1011" mass="109802">MQLPRIAINNFQFTLVVLLLLILLGAVSLMTMPRSEDPQFDFPAAMVRVVYPGTNPVDMEKLVLDPIEEAIKELDDIKELKGDVEDGLAVIRVEFLFGSDPEEKYDDVVSEVARVREDLPDGIQFLSVEKISPADVNILQIALMSETASYHELKLQAEALEKKLERVSGVKRADVEALPEQQIHIRADLLKMQALNISLQDLLNAVRASSVNLPGGHALAGERRMTVRTSGDFRDLNQIRRTAVVSSPAKVIYVEDIAAVTQADALPSHEARYNGQRSVFVSVVQRKGSNIMAVLEGLDEVIDNFAPKLPQGMSLAYVHDQGISVDKRLSDFMNSLLLGLALVAGITLIALGLRSAFVIVIAIPMSVVIALGWVDLAGFGLQQMSIVGLVIALGLLVDNAIVVTENVGRFLRGGHDRQTAAMEGASQVGWAVSSGTLTTMLAFMPMLLLQTGAGTFVRSMPVTVVLTLLASLLIALSLTPLMASRFFPTNVKKEPKLLQWIEQLSQGPYARSLAGALGRPWLVLIISIAMFAGSLSLLPMVGVSMFPKADKPMVLVNIDAPENSSFEQTKSLALDVEDILSRYPQVVSVTTNIGKGNPRIFYNEIPKRQVPSYAQLLVQIESGDDIYRGDFVSSVREDFAAFPGAKVTVKELLQGPPYEAPISIRVLSDDLALLRSQAELVAKTMESIEGTVSVDNPLAHRKIDMHVNINREKAAMFGVPINAIDQAIRASLVGVNAGQFRDESGEDYPILVKSLGEAQPQVDDFENMMIRSTNGALVPLPQLASFELRDALARLQHHDTERMSRVTSDVSPGYQAEAVTNQLIVELESLEWPEGVSYQVGGEQEKRKESFGGMGQVVLVALMGIFAVLVLQFKSFTQPAIIFAAIPFAMTGSILALLFTGNTFSFTALVGLTSLVGIVVNNSIILVDYANQLRRGGHKLKDAVIEAAVTRLLPIILTTLTTIGGLLPLTLGNSSMWAPMGWSIIGGLVVSTVLTLFVVPVLYLLFTPKRG</sequence>
<feature type="transmembrane region" description="Helical" evidence="2">
    <location>
        <begin position="906"/>
        <end position="927"/>
    </location>
</feature>
<dbReference type="SUPFAM" id="SSF82693">
    <property type="entry name" value="Multidrug efflux transporter AcrB pore domain, PN1, PN2, PC1 and PC2 subdomains"/>
    <property type="match status" value="3"/>
</dbReference>
<feature type="coiled-coil region" evidence="1">
    <location>
        <begin position="143"/>
        <end position="170"/>
    </location>
</feature>
<dbReference type="EMBL" id="FWPT01000008">
    <property type="protein sequence ID" value="SMA49539.1"/>
    <property type="molecule type" value="Genomic_DNA"/>
</dbReference>
<gene>
    <name evidence="3" type="primary">mdtC</name>
    <name evidence="3" type="ORF">EHSB41UT_03330</name>
</gene>
<dbReference type="RefSeq" id="WP_087111939.1">
    <property type="nucleotide sequence ID" value="NZ_CBCSCN010000010.1"/>
</dbReference>
<dbReference type="Gene3D" id="3.30.70.1320">
    <property type="entry name" value="Multidrug efflux transporter AcrB pore domain like"/>
    <property type="match status" value="1"/>
</dbReference>
<dbReference type="OrthoDB" id="9757940at2"/>
<dbReference type="Gene3D" id="3.30.2090.10">
    <property type="entry name" value="Multidrug efflux transporter AcrB TolC docking domain, DN and DC subdomains"/>
    <property type="match status" value="2"/>
</dbReference>